<dbReference type="GO" id="GO:0005634">
    <property type="term" value="C:nucleus"/>
    <property type="evidence" value="ECO:0007669"/>
    <property type="project" value="TreeGrafter"/>
</dbReference>
<proteinExistence type="inferred from homology"/>
<dbReference type="PANTHER" id="PTHR12260:SF6">
    <property type="entry name" value="DAMAGE-CONTROL PHOSPHATASE ARMT1"/>
    <property type="match status" value="1"/>
</dbReference>
<dbReference type="STRING" id="698492.A0A0E9NJL4"/>
<evidence type="ECO:0000313" key="9">
    <source>
        <dbReference type="EMBL" id="GAO50072.1"/>
    </source>
</evidence>
<accession>A0A0E9NJL4</accession>
<evidence type="ECO:0000256" key="7">
    <source>
        <dbReference type="RuleBase" id="RU367030"/>
    </source>
</evidence>
<keyword evidence="4 7" id="KW-0378">Hydrolase</keyword>
<comment type="catalytic activity">
    <reaction evidence="6 7">
        <text>beta-D-fructose 6-phosphate = dihydroxyacetone + D-glyceraldehyde 3-phosphate</text>
        <dbReference type="Rhea" id="RHEA:28002"/>
        <dbReference type="ChEBI" id="CHEBI:16016"/>
        <dbReference type="ChEBI" id="CHEBI:57634"/>
        <dbReference type="ChEBI" id="CHEBI:59776"/>
    </reaction>
</comment>
<dbReference type="GO" id="GO:0103026">
    <property type="term" value="F:fructose-1-phosphatase activity"/>
    <property type="evidence" value="ECO:0007669"/>
    <property type="project" value="RHEA"/>
</dbReference>
<dbReference type="GO" id="GO:0006974">
    <property type="term" value="P:DNA damage response"/>
    <property type="evidence" value="ECO:0007669"/>
    <property type="project" value="TreeGrafter"/>
</dbReference>
<dbReference type="Gene3D" id="3.40.50.10880">
    <property type="entry name" value="Uncharacterised protein PF01937, DUF89, domain 3"/>
    <property type="match status" value="1"/>
</dbReference>
<dbReference type="FunFam" id="1.20.930.60:FF:000002">
    <property type="entry name" value="Protein-glutamate O-methyltransferase C1393.13"/>
    <property type="match status" value="1"/>
</dbReference>
<sequence length="453" mass="51822">MTVDFSKLDAPLPFYLTSDKKSFAWPSVVERYPIILTQAIDDMHRTISSLPADSPKLPEGKKIIAGIAALKHEEQHDRVLTPLPDDGDADVKDYNDELKYWNEREGREITWFSGPWLYVECYLYRRLHSLFAQSEHWKSYDLFHRQKTDTFRSSAAAVNELAVRFGELVRDLESHKGLTRDAEAQKLLFLEMAQISLWGNATDLSLLTNLSYEDIQKLQGKEAIAKSAANILVNNLDKAWGFISQLKGGRIDFVLDNAGFELFADLIFATYLLETNHAQTIVLHPKDFGWFVSDVLPADVAHCFSQLRDSTFFTPEDRSAMDFLIERWMEHYAEGRIVIRPNHFWTTGHSYWRLPTCAPELHADLQESDLVIFKGDLNFRKLTGDAMWPRTTPWTNAIGPLATSGLRTLSLRTAKADVMVGLREGLEEELDQKDTKWAVNGKFAVVFYHDAKK</sequence>
<evidence type="ECO:0000259" key="8">
    <source>
        <dbReference type="Pfam" id="PF01937"/>
    </source>
</evidence>
<name>A0A0E9NJL4_SAICN</name>
<comment type="cofactor">
    <cofactor evidence="7">
        <name>Mn(2+)</name>
        <dbReference type="ChEBI" id="CHEBI:29035"/>
    </cofactor>
    <cofactor evidence="7">
        <name>Ni(2+)</name>
        <dbReference type="ChEBI" id="CHEBI:49786"/>
    </cofactor>
</comment>
<dbReference type="AlphaFoldDB" id="A0A0E9NJL4"/>
<dbReference type="Gene3D" id="1.20.930.60">
    <property type="match status" value="1"/>
</dbReference>
<evidence type="ECO:0000256" key="6">
    <source>
        <dbReference type="ARBA" id="ARBA00048809"/>
    </source>
</evidence>
<dbReference type="InterPro" id="IPR002791">
    <property type="entry name" value="ARMT1-like_metal-bd"/>
</dbReference>
<dbReference type="Proteomes" id="UP000033140">
    <property type="component" value="Unassembled WGS sequence"/>
</dbReference>
<comment type="function">
    <text evidence="7">Metal-dependent phosphatase that shows phosphatase activity against several substrates, including fructose-1-phosphate and fructose-6-phosphate. Its preference for fructose-1-phosphate, a strong glycating agent that causes DNA damage rather than a canonical yeast metabolite, suggests a damage-control function in hexose phosphate metabolism.</text>
</comment>
<comment type="caution">
    <text evidence="9">The sequence shown here is derived from an EMBL/GenBank/DDBJ whole genome shotgun (WGS) entry which is preliminary data.</text>
</comment>
<dbReference type="InterPro" id="IPR039763">
    <property type="entry name" value="ARMT1"/>
</dbReference>
<reference evidence="9 10" key="3">
    <citation type="journal article" date="2015" name="Genome Announc.">
        <title>Draft Genome Sequence of the Archiascomycetous Yeast Saitoella complicata.</title>
        <authorList>
            <person name="Yamauchi K."/>
            <person name="Kondo S."/>
            <person name="Hamamoto M."/>
            <person name="Takahashi Y."/>
            <person name="Ogura Y."/>
            <person name="Hayashi T."/>
            <person name="Nishida H."/>
        </authorList>
    </citation>
    <scope>NUCLEOTIDE SEQUENCE [LARGE SCALE GENOMIC DNA]</scope>
    <source>
        <strain evidence="9 10">NRRL Y-17804</strain>
    </source>
</reference>
<reference evidence="9 10" key="2">
    <citation type="journal article" date="2014" name="J. Gen. Appl. Microbiol.">
        <title>The early diverging ascomycetous budding yeast Saitoella complicata has three histone deacetylases belonging to the Clr6, Hos2, and Rpd3 lineages.</title>
        <authorList>
            <person name="Nishida H."/>
            <person name="Matsumoto T."/>
            <person name="Kondo S."/>
            <person name="Hamamoto M."/>
            <person name="Yoshikawa H."/>
        </authorList>
    </citation>
    <scope>NUCLEOTIDE SEQUENCE [LARGE SCALE GENOMIC DNA]</scope>
    <source>
        <strain evidence="9 10">NRRL Y-17804</strain>
    </source>
</reference>
<dbReference type="GO" id="GO:0097023">
    <property type="term" value="F:fructose 6-phosphate aldolase activity"/>
    <property type="evidence" value="ECO:0007669"/>
    <property type="project" value="RHEA"/>
</dbReference>
<evidence type="ECO:0000256" key="4">
    <source>
        <dbReference type="ARBA" id="ARBA00022801"/>
    </source>
</evidence>
<keyword evidence="3 7" id="KW-0479">Metal-binding</keyword>
<reference evidence="9 10" key="1">
    <citation type="journal article" date="2011" name="J. Gen. Appl. Microbiol.">
        <title>Draft genome sequencing of the enigmatic yeast Saitoella complicata.</title>
        <authorList>
            <person name="Nishida H."/>
            <person name="Hamamoto M."/>
            <person name="Sugiyama J."/>
        </authorList>
    </citation>
    <scope>NUCLEOTIDE SEQUENCE [LARGE SCALE GENOMIC DNA]</scope>
    <source>
        <strain evidence="9 10">NRRL Y-17804</strain>
    </source>
</reference>
<feature type="domain" description="Damage-control phosphatase ARMT1-like metal-binding" evidence="8">
    <location>
        <begin position="29"/>
        <end position="429"/>
    </location>
</feature>
<protein>
    <recommendedName>
        <fullName evidence="7">Sugar phosphate phosphatase</fullName>
        <ecNumber evidence="7">3.1.3.-</ecNumber>
    </recommendedName>
</protein>
<dbReference type="InterPro" id="IPR036075">
    <property type="entry name" value="ARMT-1-like_metal-bd_sf"/>
</dbReference>
<dbReference type="GO" id="GO:0046872">
    <property type="term" value="F:metal ion binding"/>
    <property type="evidence" value="ECO:0007669"/>
    <property type="project" value="UniProtKB-UniRule"/>
</dbReference>
<evidence type="ECO:0000256" key="5">
    <source>
        <dbReference type="ARBA" id="ARBA00023211"/>
    </source>
</evidence>
<dbReference type="Pfam" id="PF01937">
    <property type="entry name" value="ARMT1-like_dom"/>
    <property type="match status" value="1"/>
</dbReference>
<evidence type="ECO:0000256" key="1">
    <source>
        <dbReference type="ARBA" id="ARBA00001326"/>
    </source>
</evidence>
<evidence type="ECO:0000256" key="3">
    <source>
        <dbReference type="ARBA" id="ARBA00022723"/>
    </source>
</evidence>
<gene>
    <name evidence="9" type="ORF">G7K_4207-t1</name>
</gene>
<evidence type="ECO:0000313" key="10">
    <source>
        <dbReference type="Proteomes" id="UP000033140"/>
    </source>
</evidence>
<comment type="similarity">
    <text evidence="2 7">Belongs to the damage-control phosphatase family. Sugar phosphate phosphatase III subfamily.</text>
</comment>
<dbReference type="EMBL" id="BACD03000029">
    <property type="protein sequence ID" value="GAO50072.1"/>
    <property type="molecule type" value="Genomic_DNA"/>
</dbReference>
<dbReference type="SUPFAM" id="SSF111321">
    <property type="entry name" value="AF1104-like"/>
    <property type="match status" value="1"/>
</dbReference>
<dbReference type="OMA" id="IFARQKM"/>
<comment type="domain">
    <text evidence="7">Subfamily III proteins have a conserved RTxK motif about 40-50 residues from the C-terminus; the threonine may be replaced by serine or cysteine.</text>
</comment>
<dbReference type="PANTHER" id="PTHR12260">
    <property type="entry name" value="DAMAGE-CONTROL PHOSPHATASE ARMT1"/>
    <property type="match status" value="1"/>
</dbReference>
<comment type="catalytic activity">
    <reaction evidence="1 7">
        <text>beta-D-fructose 1-phosphate + H2O = D-fructose + phosphate</text>
        <dbReference type="Rhea" id="RHEA:35603"/>
        <dbReference type="ChEBI" id="CHEBI:15377"/>
        <dbReference type="ChEBI" id="CHEBI:37721"/>
        <dbReference type="ChEBI" id="CHEBI:43474"/>
        <dbReference type="ChEBI" id="CHEBI:138881"/>
    </reaction>
</comment>
<keyword evidence="5 7" id="KW-0464">Manganese</keyword>
<dbReference type="OrthoDB" id="541375at2759"/>
<organism evidence="9 10">
    <name type="scientific">Saitoella complicata (strain BCRC 22490 / CBS 7301 / JCM 7358 / NBRC 10748 / NRRL Y-17804)</name>
    <dbReference type="NCBI Taxonomy" id="698492"/>
    <lineage>
        <taxon>Eukaryota</taxon>
        <taxon>Fungi</taxon>
        <taxon>Dikarya</taxon>
        <taxon>Ascomycota</taxon>
        <taxon>Taphrinomycotina</taxon>
        <taxon>Taphrinomycotina incertae sedis</taxon>
        <taxon>Saitoella</taxon>
    </lineage>
</organism>
<dbReference type="EC" id="3.1.3.-" evidence="7"/>
<evidence type="ECO:0000256" key="2">
    <source>
        <dbReference type="ARBA" id="ARBA00009519"/>
    </source>
</evidence>
<keyword evidence="10" id="KW-1185">Reference proteome</keyword>
<dbReference type="RefSeq" id="XP_019025673.1">
    <property type="nucleotide sequence ID" value="XM_019171100.1"/>
</dbReference>